<feature type="region of interest" description="Disordered" evidence="1">
    <location>
        <begin position="283"/>
        <end position="609"/>
    </location>
</feature>
<feature type="region of interest" description="Disordered" evidence="1">
    <location>
        <begin position="239"/>
        <end position="270"/>
    </location>
</feature>
<protein>
    <submittedName>
        <fullName evidence="2">Uncharacterized protein</fullName>
    </submittedName>
</protein>
<feature type="compositionally biased region" description="Polar residues" evidence="1">
    <location>
        <begin position="452"/>
        <end position="464"/>
    </location>
</feature>
<feature type="region of interest" description="Disordered" evidence="1">
    <location>
        <begin position="49"/>
        <end position="182"/>
    </location>
</feature>
<feature type="compositionally biased region" description="Low complexity" evidence="1">
    <location>
        <begin position="131"/>
        <end position="142"/>
    </location>
</feature>
<dbReference type="OrthoDB" id="4851015at2759"/>
<feature type="compositionally biased region" description="Low complexity" evidence="1">
    <location>
        <begin position="412"/>
        <end position="424"/>
    </location>
</feature>
<evidence type="ECO:0000313" key="2">
    <source>
        <dbReference type="EMBL" id="KXH32036.1"/>
    </source>
</evidence>
<name>A0A135S802_9PEZI</name>
<dbReference type="Proteomes" id="UP000070054">
    <property type="component" value="Unassembled WGS sequence"/>
</dbReference>
<keyword evidence="3" id="KW-1185">Reference proteome</keyword>
<feature type="region of interest" description="Disordered" evidence="1">
    <location>
        <begin position="1"/>
        <end position="34"/>
    </location>
</feature>
<feature type="compositionally biased region" description="Basic residues" evidence="1">
    <location>
        <begin position="389"/>
        <end position="408"/>
    </location>
</feature>
<feature type="compositionally biased region" description="Low complexity" evidence="1">
    <location>
        <begin position="314"/>
        <end position="331"/>
    </location>
</feature>
<feature type="compositionally biased region" description="Polar residues" evidence="1">
    <location>
        <begin position="298"/>
        <end position="307"/>
    </location>
</feature>
<reference evidence="2 3" key="1">
    <citation type="submission" date="2014-02" db="EMBL/GenBank/DDBJ databases">
        <title>The genome sequence of Colletotrichum nymphaeae SA-01.</title>
        <authorList>
            <person name="Baroncelli R."/>
            <person name="Thon M.R."/>
        </authorList>
    </citation>
    <scope>NUCLEOTIDE SEQUENCE [LARGE SCALE GENOMIC DNA]</scope>
    <source>
        <strain evidence="2 3">SA-01</strain>
    </source>
</reference>
<feature type="compositionally biased region" description="Low complexity" evidence="1">
    <location>
        <begin position="87"/>
        <end position="113"/>
    </location>
</feature>
<accession>A0A135S802</accession>
<gene>
    <name evidence="2" type="ORF">CNYM01_02451</name>
</gene>
<comment type="caution">
    <text evidence="2">The sequence shown here is derived from an EMBL/GenBank/DDBJ whole genome shotgun (WGS) entry which is preliminary data.</text>
</comment>
<dbReference type="EMBL" id="JEMN01001598">
    <property type="protein sequence ID" value="KXH32036.1"/>
    <property type="molecule type" value="Genomic_DNA"/>
</dbReference>
<feature type="compositionally biased region" description="Basic and acidic residues" evidence="1">
    <location>
        <begin position="551"/>
        <end position="581"/>
    </location>
</feature>
<evidence type="ECO:0000256" key="1">
    <source>
        <dbReference type="SAM" id="MobiDB-lite"/>
    </source>
</evidence>
<organism evidence="2 3">
    <name type="scientific">Colletotrichum nymphaeae SA-01</name>
    <dbReference type="NCBI Taxonomy" id="1460502"/>
    <lineage>
        <taxon>Eukaryota</taxon>
        <taxon>Fungi</taxon>
        <taxon>Dikarya</taxon>
        <taxon>Ascomycota</taxon>
        <taxon>Pezizomycotina</taxon>
        <taxon>Sordariomycetes</taxon>
        <taxon>Hypocreomycetidae</taxon>
        <taxon>Glomerellales</taxon>
        <taxon>Glomerellaceae</taxon>
        <taxon>Colletotrichum</taxon>
        <taxon>Colletotrichum acutatum species complex</taxon>
    </lineage>
</organism>
<dbReference type="AlphaFoldDB" id="A0A135S802"/>
<feature type="compositionally biased region" description="Acidic residues" evidence="1">
    <location>
        <begin position="65"/>
        <end position="76"/>
    </location>
</feature>
<evidence type="ECO:0000313" key="3">
    <source>
        <dbReference type="Proteomes" id="UP000070054"/>
    </source>
</evidence>
<feature type="compositionally biased region" description="Basic and acidic residues" evidence="1">
    <location>
        <begin position="505"/>
        <end position="516"/>
    </location>
</feature>
<sequence>MTDSSYIAPEANMAPGSSPETGFSGGRTALACPTGENFGQYQIQISRSLSTEYGPTGDGIVEYSPSEDEEEEDDIDSSFLSQEIRVAASPSPAESTPPTEYAASSKSTTPVKKTPLKKTPIKKTSIKKTSIKSTLPSSPPTKVKLELKGTPPAQAQQSKKRYLTASPHRSLKSTSSKPILVDFHPRNSSLKQIQALRARLDMGEELVYKTQVNLVQWQNTIDAQLGDLKDEVRKTNIETKKRQDKLQDQQDQLEEKQEVTDSRSARNERRLAEVEITIEDVIGKPPNLPGLFPPGHSSYFSGPTSPSRLPGAWGPRSSRSSRTSRTGSAAPLPSIEMSDAVKNIKPTLGGRSSCIMDTASPPGMSPSIGSKRKSEDLESDEQDAEVRGAKKQKKTASKAKKQPAKKKNSGNTTKTAPKKTTTPPQSQKRKAEEDLEEDSKDTENKDSDNEDTQPSYNRPGQMTKMTPFCGYKPISPPPLPKKTDTAPKGQKRKAEDEVEEDDKDEGEKNQDDESGKRPIKKAKTVKKSDNKPKQTVTTSKKTTTKPKGPKSKIEEAPKGNDGKMKKENAKEDTKEAEEKPVKAPKKRTAKPVKPAVPGTRTGLRSQKKEAAAPAPFTYAVPLTYAIANTTRECPLPSTNGNPHKPLFSPSLNPVFEIPILIASRSNMILGTGGSTNGTALALLLAPYPTTPLQSPLPLLRAPLFPIPVPTAFACLLDVMNLCSSHRAPSTTQ</sequence>
<feature type="compositionally biased region" description="Basic residues" evidence="1">
    <location>
        <begin position="114"/>
        <end position="130"/>
    </location>
</feature>
<proteinExistence type="predicted"/>